<proteinExistence type="predicted"/>
<keyword evidence="3" id="KW-1185">Reference proteome</keyword>
<dbReference type="InterPro" id="IPR019076">
    <property type="entry name" value="Spore_lipoprot_YhcN/YlaJ-like"/>
</dbReference>
<name>A0ABW0LEZ0_9BACI</name>
<feature type="chain" id="PRO_5046557080" evidence="1">
    <location>
        <begin position="19"/>
        <end position="209"/>
    </location>
</feature>
<evidence type="ECO:0000313" key="2">
    <source>
        <dbReference type="EMBL" id="MFC5464343.1"/>
    </source>
</evidence>
<dbReference type="Proteomes" id="UP001596147">
    <property type="component" value="Unassembled WGS sequence"/>
</dbReference>
<evidence type="ECO:0000313" key="3">
    <source>
        <dbReference type="Proteomes" id="UP001596147"/>
    </source>
</evidence>
<evidence type="ECO:0000256" key="1">
    <source>
        <dbReference type="SAM" id="SignalP"/>
    </source>
</evidence>
<protein>
    <submittedName>
        <fullName evidence="2">YhcN/YlaJ family sporulation lipoprotein</fullName>
    </submittedName>
</protein>
<dbReference type="Pfam" id="PF09580">
    <property type="entry name" value="Spore_YhcN_YlaJ"/>
    <property type="match status" value="1"/>
</dbReference>
<dbReference type="RefSeq" id="WP_382349079.1">
    <property type="nucleotide sequence ID" value="NZ_JBHSMC010000004.1"/>
</dbReference>
<feature type="signal peptide" evidence="1">
    <location>
        <begin position="1"/>
        <end position="18"/>
    </location>
</feature>
<keyword evidence="1" id="KW-0732">Signal</keyword>
<reference evidence="3" key="1">
    <citation type="journal article" date="2019" name="Int. J. Syst. Evol. Microbiol.">
        <title>The Global Catalogue of Microorganisms (GCM) 10K type strain sequencing project: providing services to taxonomists for standard genome sequencing and annotation.</title>
        <authorList>
            <consortium name="The Broad Institute Genomics Platform"/>
            <consortium name="The Broad Institute Genome Sequencing Center for Infectious Disease"/>
            <person name="Wu L."/>
            <person name="Ma J."/>
        </authorList>
    </citation>
    <scope>NUCLEOTIDE SEQUENCE [LARGE SCALE GENOMIC DNA]</scope>
    <source>
        <strain evidence="3">CGMCC 1.12237</strain>
    </source>
</reference>
<organism evidence="2 3">
    <name type="scientific">Lederbergia graminis</name>
    <dbReference type="NCBI Taxonomy" id="735518"/>
    <lineage>
        <taxon>Bacteria</taxon>
        <taxon>Bacillati</taxon>
        <taxon>Bacillota</taxon>
        <taxon>Bacilli</taxon>
        <taxon>Bacillales</taxon>
        <taxon>Bacillaceae</taxon>
        <taxon>Lederbergia</taxon>
    </lineage>
</organism>
<dbReference type="PROSITE" id="PS51257">
    <property type="entry name" value="PROKAR_LIPOPROTEIN"/>
    <property type="match status" value="1"/>
</dbReference>
<keyword evidence="2" id="KW-0449">Lipoprotein</keyword>
<comment type="caution">
    <text evidence="2">The sequence shown here is derived from an EMBL/GenBank/DDBJ whole genome shotgun (WGS) entry which is preliminary data.</text>
</comment>
<gene>
    <name evidence="2" type="ORF">ACFPM4_06165</name>
</gene>
<dbReference type="EMBL" id="JBHSMC010000004">
    <property type="protein sequence ID" value="MFC5464343.1"/>
    <property type="molecule type" value="Genomic_DNA"/>
</dbReference>
<sequence>MKPRIFTTIILSSTLLFACNNNEQNEAGQNGIYHNNGSTINQNEQADDYNPNQTNTEQFGFVRQVKNPAQNDTNHLFVEQKKVNKRLNREETANNISKLLVTLPNVHDASVLVTDEEVLVAYIIQDTQPETRIKTARLVKAMASNMVADWYHVYLTDDPAIRQDVKNIASMNSFSRDKDETVKDTVNLMVERSPQGDKVLDKQWLDKNK</sequence>
<accession>A0ABW0LEZ0</accession>